<name>A0A1I4MFX2_9GAMM</name>
<dbReference type="Pfam" id="PF19837">
    <property type="entry name" value="DUF6316"/>
    <property type="match status" value="1"/>
</dbReference>
<sequence>MDMRQGEEPKSWFRSSRFVSVNGQFFYQTREGTTEGPFDSQNEAAMDLLLYLRHVEDTVFRGVA</sequence>
<reference evidence="3" key="1">
    <citation type="submission" date="2016-10" db="EMBL/GenBank/DDBJ databases">
        <authorList>
            <person name="Varghese N."/>
            <person name="Submissions S."/>
        </authorList>
    </citation>
    <scope>NUCLEOTIDE SEQUENCE [LARGE SCALE GENOMIC DNA]</scope>
    <source>
        <strain evidence="3">CGMCC 1.7061</strain>
    </source>
</reference>
<evidence type="ECO:0000313" key="3">
    <source>
        <dbReference type="Proteomes" id="UP000198519"/>
    </source>
</evidence>
<protein>
    <recommendedName>
        <fullName evidence="1">DUF6316 domain-containing protein</fullName>
    </recommendedName>
</protein>
<accession>A0A1I4MFX2</accession>
<dbReference type="InterPro" id="IPR045630">
    <property type="entry name" value="DUF6316"/>
</dbReference>
<dbReference type="Proteomes" id="UP000198519">
    <property type="component" value="Unassembled WGS sequence"/>
</dbReference>
<feature type="domain" description="DUF6316" evidence="1">
    <location>
        <begin position="4"/>
        <end position="55"/>
    </location>
</feature>
<dbReference type="EMBL" id="FOUE01000001">
    <property type="protein sequence ID" value="SFM01887.1"/>
    <property type="molecule type" value="Genomic_DNA"/>
</dbReference>
<organism evidence="2 3">
    <name type="scientific">Marinobacter zhejiangensis</name>
    <dbReference type="NCBI Taxonomy" id="488535"/>
    <lineage>
        <taxon>Bacteria</taxon>
        <taxon>Pseudomonadati</taxon>
        <taxon>Pseudomonadota</taxon>
        <taxon>Gammaproteobacteria</taxon>
        <taxon>Pseudomonadales</taxon>
        <taxon>Marinobacteraceae</taxon>
        <taxon>Marinobacter</taxon>
    </lineage>
</organism>
<proteinExistence type="predicted"/>
<gene>
    <name evidence="2" type="ORF">SAMN04487963_1042</name>
</gene>
<evidence type="ECO:0000313" key="2">
    <source>
        <dbReference type="EMBL" id="SFM01887.1"/>
    </source>
</evidence>
<evidence type="ECO:0000259" key="1">
    <source>
        <dbReference type="Pfam" id="PF19837"/>
    </source>
</evidence>
<dbReference type="AlphaFoldDB" id="A0A1I4MFX2"/>
<keyword evidence="3" id="KW-1185">Reference proteome</keyword>